<name>A0A4Y7XE58_9GAMM</name>
<dbReference type="OrthoDB" id="7064165at2"/>
<dbReference type="AlphaFoldDB" id="A0A4Y7XE58"/>
<proteinExistence type="predicted"/>
<dbReference type="Proteomes" id="UP000297834">
    <property type="component" value="Unassembled WGS sequence"/>
</dbReference>
<feature type="transmembrane region" description="Helical" evidence="1">
    <location>
        <begin position="46"/>
        <end position="69"/>
    </location>
</feature>
<keyword evidence="1" id="KW-1133">Transmembrane helix</keyword>
<protein>
    <submittedName>
        <fullName evidence="2">Uncharacterized protein</fullName>
    </submittedName>
</protein>
<evidence type="ECO:0000313" key="3">
    <source>
        <dbReference type="Proteomes" id="UP000297834"/>
    </source>
</evidence>
<evidence type="ECO:0000256" key="1">
    <source>
        <dbReference type="SAM" id="Phobius"/>
    </source>
</evidence>
<keyword evidence="1" id="KW-0812">Transmembrane</keyword>
<keyword evidence="3" id="KW-1185">Reference proteome</keyword>
<evidence type="ECO:0000313" key="2">
    <source>
        <dbReference type="EMBL" id="TEU29401.1"/>
    </source>
</evidence>
<dbReference type="RefSeq" id="WP_134243841.1">
    <property type="nucleotide sequence ID" value="NZ_SNTY01000014.1"/>
</dbReference>
<gene>
    <name evidence="2" type="ORF">E2B99_04940</name>
</gene>
<accession>A0A4Y7XE58</accession>
<organism evidence="2 3">
    <name type="scientific">Alkanindiges illinoisensis</name>
    <dbReference type="NCBI Taxonomy" id="197183"/>
    <lineage>
        <taxon>Bacteria</taxon>
        <taxon>Pseudomonadati</taxon>
        <taxon>Pseudomonadota</taxon>
        <taxon>Gammaproteobacteria</taxon>
        <taxon>Moraxellales</taxon>
        <taxon>Moraxellaceae</taxon>
        <taxon>Alkanindiges</taxon>
    </lineage>
</organism>
<comment type="caution">
    <text evidence="2">The sequence shown here is derived from an EMBL/GenBank/DDBJ whole genome shotgun (WGS) entry which is preliminary data.</text>
</comment>
<dbReference type="EMBL" id="SNTY01000014">
    <property type="protein sequence ID" value="TEU29401.1"/>
    <property type="molecule type" value="Genomic_DNA"/>
</dbReference>
<feature type="transmembrane region" description="Helical" evidence="1">
    <location>
        <begin position="89"/>
        <end position="115"/>
    </location>
</feature>
<keyword evidence="1" id="KW-0472">Membrane</keyword>
<reference evidence="2 3" key="1">
    <citation type="submission" date="2019-03" db="EMBL/GenBank/DDBJ databases">
        <title>Alkanindiges illinoisensis: a potential pathogenic isolated from ascites of a gastric cancer patient with abdominal metastasis.</title>
        <authorList>
            <person name="Hu X."/>
            <person name="Yang B."/>
            <person name="Yan X."/>
            <person name="Lin L."/>
            <person name="Zhao H."/>
            <person name="Zhou F."/>
            <person name="Su B."/>
            <person name="Chen J."/>
            <person name="Rui Y."/>
            <person name="Wang Q."/>
            <person name="Zheng L."/>
        </authorList>
    </citation>
    <scope>NUCLEOTIDE SEQUENCE [LARGE SCALE GENOMIC DNA]</scope>
    <source>
        <strain evidence="2 3">NFYY 23406</strain>
    </source>
</reference>
<sequence length="124" mass="14643">MNKEQIWIFISYGWTEIGLSEKEIDDLFGRMNINPNNLNEVRKAIFWEYCGAFAVYTLWSFLTAGIILPDWGFKEKYIISKVSNWLRKPVIFSLFNPLWLLGYLFACLIALSGWLKILKRIQKL</sequence>